<dbReference type="InterPro" id="IPR057739">
    <property type="entry name" value="Glyco_hydro_29_N"/>
</dbReference>
<dbReference type="InterPro" id="IPR000933">
    <property type="entry name" value="Glyco_hydro_29"/>
</dbReference>
<dbReference type="GO" id="GO:0005764">
    <property type="term" value="C:lysosome"/>
    <property type="evidence" value="ECO:0007669"/>
    <property type="project" value="TreeGrafter"/>
</dbReference>
<dbReference type="GO" id="GO:0004560">
    <property type="term" value="F:alpha-L-fucosidase activity"/>
    <property type="evidence" value="ECO:0007669"/>
    <property type="project" value="InterPro"/>
</dbReference>
<dbReference type="EMBL" id="JACRSQ010000010">
    <property type="protein sequence ID" value="MBC8543537.1"/>
    <property type="molecule type" value="Genomic_DNA"/>
</dbReference>
<keyword evidence="4" id="KW-0732">Signal</keyword>
<dbReference type="GO" id="GO:0006004">
    <property type="term" value="P:fucose metabolic process"/>
    <property type="evidence" value="ECO:0007669"/>
    <property type="project" value="InterPro"/>
</dbReference>
<proteinExistence type="inferred from homology"/>
<dbReference type="InterPro" id="IPR016286">
    <property type="entry name" value="FUC_metazoa-typ"/>
</dbReference>
<dbReference type="AlphaFoldDB" id="A0A926DTK2"/>
<dbReference type="PANTHER" id="PTHR10030">
    <property type="entry name" value="ALPHA-L-FUCOSIDASE"/>
    <property type="match status" value="1"/>
</dbReference>
<gene>
    <name evidence="8" type="ORF">H8730_08270</name>
</gene>
<evidence type="ECO:0000256" key="4">
    <source>
        <dbReference type="ARBA" id="ARBA00022729"/>
    </source>
</evidence>
<evidence type="ECO:0000313" key="9">
    <source>
        <dbReference type="Proteomes" id="UP000657006"/>
    </source>
</evidence>
<protein>
    <recommendedName>
        <fullName evidence="3">alpha-L-fucosidase</fullName>
        <ecNumber evidence="3">3.2.1.51</ecNumber>
    </recommendedName>
</protein>
<dbReference type="RefSeq" id="WP_249289679.1">
    <property type="nucleotide sequence ID" value="NZ_JACRSQ010000010.1"/>
</dbReference>
<dbReference type="Proteomes" id="UP000657006">
    <property type="component" value="Unassembled WGS sequence"/>
</dbReference>
<comment type="function">
    <text evidence="1">Alpha-L-fucosidase is responsible for hydrolyzing the alpha-1,6-linked fucose joined to the reducing-end N-acetylglucosamine of the carbohydrate moieties of glycoproteins.</text>
</comment>
<evidence type="ECO:0000256" key="2">
    <source>
        <dbReference type="ARBA" id="ARBA00007951"/>
    </source>
</evidence>
<reference evidence="8" key="1">
    <citation type="submission" date="2020-08" db="EMBL/GenBank/DDBJ databases">
        <title>Genome public.</title>
        <authorList>
            <person name="Liu C."/>
            <person name="Sun Q."/>
        </authorList>
    </citation>
    <scope>NUCLEOTIDE SEQUENCE</scope>
    <source>
        <strain evidence="8">NSJ-32</strain>
    </source>
</reference>
<dbReference type="GO" id="GO:0016139">
    <property type="term" value="P:glycoside catabolic process"/>
    <property type="evidence" value="ECO:0007669"/>
    <property type="project" value="TreeGrafter"/>
</dbReference>
<dbReference type="SMART" id="SM00812">
    <property type="entry name" value="Alpha_L_fucos"/>
    <property type="match status" value="1"/>
</dbReference>
<dbReference type="PANTHER" id="PTHR10030:SF37">
    <property type="entry name" value="ALPHA-L-FUCOSIDASE-RELATED"/>
    <property type="match status" value="1"/>
</dbReference>
<dbReference type="SUPFAM" id="SSF51445">
    <property type="entry name" value="(Trans)glycosidases"/>
    <property type="match status" value="1"/>
</dbReference>
<dbReference type="Gene3D" id="3.20.20.80">
    <property type="entry name" value="Glycosidases"/>
    <property type="match status" value="1"/>
</dbReference>
<keyword evidence="6" id="KW-0326">Glycosidase</keyword>
<dbReference type="PRINTS" id="PR00741">
    <property type="entry name" value="GLHYDRLASE29"/>
</dbReference>
<evidence type="ECO:0000313" key="8">
    <source>
        <dbReference type="EMBL" id="MBC8543537.1"/>
    </source>
</evidence>
<comment type="similarity">
    <text evidence="2">Belongs to the glycosyl hydrolase 29 family.</text>
</comment>
<evidence type="ECO:0000259" key="7">
    <source>
        <dbReference type="Pfam" id="PF01120"/>
    </source>
</evidence>
<keyword evidence="9" id="KW-1185">Reference proteome</keyword>
<accession>A0A926DTK2</accession>
<evidence type="ECO:0000256" key="6">
    <source>
        <dbReference type="ARBA" id="ARBA00023295"/>
    </source>
</evidence>
<feature type="domain" description="Glycoside hydrolase family 29 N-terminal" evidence="7">
    <location>
        <begin position="3"/>
        <end position="324"/>
    </location>
</feature>
<keyword evidence="5" id="KW-0378">Hydrolase</keyword>
<name>A0A926DTK2_9FIRM</name>
<sequence length="576" mass="64727">MEKNWFSQDRFGFMMHWGLYSLPAGEWKGQQCEYIGEWLQSRFRIPNAEYSRLAECFNPVLFDADSIVKHARDCGMRYLVLTSKHHEGFAMYRSEVDPYNIYDATPFKRDPILEFAEACYKYDLKLGLYYSQDLDWKDPDGGGYTADHTNVGGMSWTNDWDYPNNDGKEYARCFERKIKPQVKEILTRFGDLCLIWFDTPLTLSVAQSQELCHMVRMYQPNCLVNSRIGNGLGDYSSLGDNQIPAGRKSGGLFETAATLNDTWGYKSFDQNWKSSREMVTLLGRLASRNVNYLLNVGPDPLGRIPAKAWQIMDEVGRWMETCGEAIYGTKPSPFAGDLPSGPVTEGEDSLYFMLSEPARQRELAVNGIKSRVAKAELLGEGEVSFRQTILDGQGRSQVSIVIPESCPDLPVVKITMADGVQVDHQVVQQPEGSLVFPASASILEGNAKLGMGGDIEDWMDEGVCVTWPFTIFEAGWYEVEITCGSAYGQEWIGGHRLRFAAGDAQLEGELVYKRELDPLTKRNYRGAVGSIGRIYIEKPGEYTATLQAIALNPQASNGFLFRSVRLQSRGFELPSS</sequence>
<dbReference type="Pfam" id="PF01120">
    <property type="entry name" value="Alpha_L_fucos"/>
    <property type="match status" value="1"/>
</dbReference>
<comment type="caution">
    <text evidence="8">The sequence shown here is derived from an EMBL/GenBank/DDBJ whole genome shotgun (WGS) entry which is preliminary data.</text>
</comment>
<evidence type="ECO:0000256" key="5">
    <source>
        <dbReference type="ARBA" id="ARBA00022801"/>
    </source>
</evidence>
<evidence type="ECO:0000256" key="3">
    <source>
        <dbReference type="ARBA" id="ARBA00012662"/>
    </source>
</evidence>
<organism evidence="8 9">
    <name type="scientific">Bianquea renquensis</name>
    <dbReference type="NCBI Taxonomy" id="2763661"/>
    <lineage>
        <taxon>Bacteria</taxon>
        <taxon>Bacillati</taxon>
        <taxon>Bacillota</taxon>
        <taxon>Clostridia</taxon>
        <taxon>Eubacteriales</taxon>
        <taxon>Bianqueaceae</taxon>
        <taxon>Bianquea</taxon>
    </lineage>
</organism>
<dbReference type="InterPro" id="IPR017853">
    <property type="entry name" value="GH"/>
</dbReference>
<dbReference type="EC" id="3.2.1.51" evidence="3"/>
<evidence type="ECO:0000256" key="1">
    <source>
        <dbReference type="ARBA" id="ARBA00004071"/>
    </source>
</evidence>